<dbReference type="InterPro" id="IPR001811">
    <property type="entry name" value="Chemokine_IL8-like_dom"/>
</dbReference>
<dbReference type="InterPro" id="IPR036048">
    <property type="entry name" value="Interleukin_8-like_sf"/>
</dbReference>
<organism evidence="5 6">
    <name type="scientific">Menidia menidia</name>
    <name type="common">Atlantic silverside</name>
    <dbReference type="NCBI Taxonomy" id="238744"/>
    <lineage>
        <taxon>Eukaryota</taxon>
        <taxon>Metazoa</taxon>
        <taxon>Chordata</taxon>
        <taxon>Craniata</taxon>
        <taxon>Vertebrata</taxon>
        <taxon>Euteleostomi</taxon>
        <taxon>Actinopterygii</taxon>
        <taxon>Neopterygii</taxon>
        <taxon>Teleostei</taxon>
        <taxon>Neoteleostei</taxon>
        <taxon>Acanthomorphata</taxon>
        <taxon>Ovalentaria</taxon>
        <taxon>Atherinomorphae</taxon>
        <taxon>Atheriniformes</taxon>
        <taxon>Atherinopsidae</taxon>
        <taxon>Menidiinae</taxon>
        <taxon>Menidia</taxon>
    </lineage>
</organism>
<reference evidence="5" key="1">
    <citation type="submission" date="2021-05" db="EMBL/GenBank/DDBJ databases">
        <authorList>
            <person name="Tigano A."/>
        </authorList>
    </citation>
    <scope>NUCLEOTIDE SEQUENCE</scope>
</reference>
<dbReference type="GO" id="GO:0008009">
    <property type="term" value="F:chemokine activity"/>
    <property type="evidence" value="ECO:0007669"/>
    <property type="project" value="InterPro"/>
</dbReference>
<keyword evidence="6" id="KW-1185">Reference proteome</keyword>
<proteinExistence type="predicted"/>
<feature type="compositionally biased region" description="Basic residues" evidence="2">
    <location>
        <begin position="125"/>
        <end position="146"/>
    </location>
</feature>
<dbReference type="InterPro" id="IPR039809">
    <property type="entry name" value="Chemokine_b/g/d"/>
</dbReference>
<accession>A0A8S4B2E4</accession>
<gene>
    <name evidence="5" type="ORF">MMEN_LOCUS7903</name>
</gene>
<dbReference type="EMBL" id="CAJRST010007779">
    <property type="protein sequence ID" value="CAG5896850.1"/>
    <property type="molecule type" value="Genomic_DNA"/>
</dbReference>
<dbReference type="PANTHER" id="PTHR12015:SF177">
    <property type="entry name" value="CHEMOKINE INTERLEUKIN-8-LIKE DOMAIN-CONTAINING PROTEIN"/>
    <property type="match status" value="1"/>
</dbReference>
<dbReference type="AlphaFoldDB" id="A0A8S4B2E4"/>
<dbReference type="Gene3D" id="2.40.50.40">
    <property type="match status" value="1"/>
</dbReference>
<feature type="domain" description="Chemokine interleukin-8-like" evidence="4">
    <location>
        <begin position="27"/>
        <end position="87"/>
    </location>
</feature>
<keyword evidence="3" id="KW-0732">Signal</keyword>
<comment type="caution">
    <text evidence="5">The sequence shown here is derived from an EMBL/GenBank/DDBJ whole genome shotgun (WGS) entry which is preliminary data.</text>
</comment>
<feature type="chain" id="PRO_5035775144" evidence="3">
    <location>
        <begin position="23"/>
        <end position="146"/>
    </location>
</feature>
<dbReference type="SMART" id="SM00199">
    <property type="entry name" value="SCY"/>
    <property type="match status" value="1"/>
</dbReference>
<feature type="region of interest" description="Disordered" evidence="2">
    <location>
        <begin position="94"/>
        <end position="146"/>
    </location>
</feature>
<evidence type="ECO:0000259" key="4">
    <source>
        <dbReference type="SMART" id="SM00199"/>
    </source>
</evidence>
<dbReference type="GO" id="GO:0006955">
    <property type="term" value="P:immune response"/>
    <property type="evidence" value="ECO:0007669"/>
    <property type="project" value="InterPro"/>
</dbReference>
<dbReference type="PANTHER" id="PTHR12015">
    <property type="entry name" value="SMALL INDUCIBLE CYTOKINE A"/>
    <property type="match status" value="1"/>
</dbReference>
<feature type="signal peptide" evidence="3">
    <location>
        <begin position="1"/>
        <end position="22"/>
    </location>
</feature>
<dbReference type="OrthoDB" id="8934837at2759"/>
<feature type="compositionally biased region" description="Basic and acidic residues" evidence="2">
    <location>
        <begin position="94"/>
        <end position="103"/>
    </location>
</feature>
<evidence type="ECO:0000313" key="6">
    <source>
        <dbReference type="Proteomes" id="UP000677803"/>
    </source>
</evidence>
<dbReference type="SUPFAM" id="SSF54117">
    <property type="entry name" value="Interleukin 8-like chemokines"/>
    <property type="match status" value="1"/>
</dbReference>
<dbReference type="Proteomes" id="UP000677803">
    <property type="component" value="Unassembled WGS sequence"/>
</dbReference>
<sequence length="146" mass="16896">MQSGLVLATLLCIITWINVVHTVNGPVQNCLCQKWSKTRVRPENVQSYTIQKEGACPIKAIMFKTVKGKIICSNPDSKSAKKIKRKVDLKTKAKWEEKQREEESSTYMTATESLVSTKSSPTRARTMKIQRWKRSRQLKRWQRNRA</sequence>
<protein>
    <submittedName>
        <fullName evidence="5">(Atlantic silverside) hypothetical protein</fullName>
    </submittedName>
</protein>
<evidence type="ECO:0000313" key="5">
    <source>
        <dbReference type="EMBL" id="CAG5896850.1"/>
    </source>
</evidence>
<name>A0A8S4B2E4_9TELE</name>
<evidence type="ECO:0000256" key="1">
    <source>
        <dbReference type="ARBA" id="ARBA00022514"/>
    </source>
</evidence>
<evidence type="ECO:0000256" key="2">
    <source>
        <dbReference type="SAM" id="MobiDB-lite"/>
    </source>
</evidence>
<dbReference type="GO" id="GO:0005615">
    <property type="term" value="C:extracellular space"/>
    <property type="evidence" value="ECO:0007669"/>
    <property type="project" value="UniProtKB-KW"/>
</dbReference>
<dbReference type="Pfam" id="PF00048">
    <property type="entry name" value="IL8"/>
    <property type="match status" value="1"/>
</dbReference>
<keyword evidence="1" id="KW-0202">Cytokine</keyword>
<evidence type="ECO:0000256" key="3">
    <source>
        <dbReference type="SAM" id="SignalP"/>
    </source>
</evidence>
<feature type="compositionally biased region" description="Polar residues" evidence="2">
    <location>
        <begin position="105"/>
        <end position="123"/>
    </location>
</feature>